<evidence type="ECO:0000256" key="5">
    <source>
        <dbReference type="ARBA" id="ARBA00023136"/>
    </source>
</evidence>
<dbReference type="GeneTree" id="ENSGT01050000244942"/>
<sequence>SDTDADLLTDDDVSDNDPKEILEKIQEQKDIIANVRSRPWSMKKKLKVLDAARRYVEKHEGRLSKTNGYSEAGKEAWRKFKRTANNVCVVLTPWDMRIKTIESYFGSGVASYFIFLRWLVQINVIMAIITTAFLVVPEILVGNTTAGYKQIPVSERKSKWDLHTIWSFGGRLQHSVLFYGYYTNDRVVGNGYRIPLAYFLVGIATFAYSFMALLRKMAKNSRLNGSASSEDDYTFSWRLFSSWDYTIGNQETAENKSAAIATVLREAIVEEQEKEKKEYTRVKLLIFLRVVANILVLLLLAGSLYSIQFAVNRAQSLENEERESTFWEQNELSIVVTAVTMITPSLFEVIGSMEKYHPRNTLRIQLARILMLYLGNLYSLMIGLLGHVAEATAHQQDDTELHKILRSRSYILTYMKKKYESILIASPICKLAIVESIIQLVFRFSSSKQNIPSVFKNKTAVPGQRTECWETYVGQELMKLTIIDLISTVLTILIVDFIRALFVRYFNRCCCWDMENQFPEYGEFKIAENVLHLIYNQGITWVGTFFSPLLPALNVIKLTLIMYIRSWALATCNVPHQRVFRASRQVSNLRKIYSIRCKIYGKLSNNFYLAMLLFMLFLSLLPTVWVIVKHPPSSCGPFRNREWMYTIVTETMDNDIPSWMKKALGYLTTPVVILPSILLLVMVIYYLQAIARSSKEANNRLKLQLHYERKE</sequence>
<name>H2YYC7_CIOSA</name>
<dbReference type="PANTHER" id="PTHR23302:SF40">
    <property type="entry name" value="TRANSMEMBRANE CHANNEL-LIKE PROTEIN"/>
    <property type="match status" value="1"/>
</dbReference>
<dbReference type="Pfam" id="PF07810">
    <property type="entry name" value="TMC"/>
    <property type="match status" value="1"/>
</dbReference>
<keyword evidence="5 6" id="KW-0472">Membrane</keyword>
<reference evidence="9" key="1">
    <citation type="submission" date="2003-08" db="EMBL/GenBank/DDBJ databases">
        <authorList>
            <person name="Birren B."/>
            <person name="Nusbaum C."/>
            <person name="Abebe A."/>
            <person name="Abouelleil A."/>
            <person name="Adekoya E."/>
            <person name="Ait-zahra M."/>
            <person name="Allen N."/>
            <person name="Allen T."/>
            <person name="An P."/>
            <person name="Anderson M."/>
            <person name="Anderson S."/>
            <person name="Arachchi H."/>
            <person name="Armbruster J."/>
            <person name="Bachantsang P."/>
            <person name="Baldwin J."/>
            <person name="Barry A."/>
            <person name="Bayul T."/>
            <person name="Blitshsteyn B."/>
            <person name="Bloom T."/>
            <person name="Blye J."/>
            <person name="Boguslavskiy L."/>
            <person name="Borowsky M."/>
            <person name="Boukhgalter B."/>
            <person name="Brunache A."/>
            <person name="Butler J."/>
            <person name="Calixte N."/>
            <person name="Calvo S."/>
            <person name="Camarata J."/>
            <person name="Campo K."/>
            <person name="Chang J."/>
            <person name="Cheshatsang Y."/>
            <person name="Citroen M."/>
            <person name="Collymore A."/>
            <person name="Considine T."/>
            <person name="Cook A."/>
            <person name="Cooke P."/>
            <person name="Corum B."/>
            <person name="Cuomo C."/>
            <person name="David R."/>
            <person name="Dawoe T."/>
            <person name="Degray S."/>
            <person name="Dodge S."/>
            <person name="Dooley K."/>
            <person name="Dorje P."/>
            <person name="Dorjee K."/>
            <person name="Dorris L."/>
            <person name="Duffey N."/>
            <person name="Dupes A."/>
            <person name="Elkins T."/>
            <person name="Engels R."/>
            <person name="Erickson J."/>
            <person name="Farina A."/>
            <person name="Faro S."/>
            <person name="Ferreira P."/>
            <person name="Fischer H."/>
            <person name="Fitzgerald M."/>
            <person name="Foley K."/>
            <person name="Gage D."/>
            <person name="Galagan J."/>
            <person name="Gearin G."/>
            <person name="Gnerre S."/>
            <person name="Gnirke A."/>
            <person name="Goyette A."/>
            <person name="Graham J."/>
            <person name="Grandbois E."/>
            <person name="Gyaltsen K."/>
            <person name="Hafez N."/>
            <person name="Hagopian D."/>
            <person name="Hagos B."/>
            <person name="Hall J."/>
            <person name="Hatcher B."/>
            <person name="Heller A."/>
            <person name="Higgins H."/>
            <person name="Honan T."/>
            <person name="Horn A."/>
            <person name="Houde N."/>
            <person name="Hughes L."/>
            <person name="Hulme W."/>
            <person name="Husby E."/>
            <person name="Iliev I."/>
            <person name="Jaffe D."/>
            <person name="Jones C."/>
            <person name="Kamal M."/>
            <person name="Kamat A."/>
            <person name="Kamvysselis M."/>
            <person name="Karlsson E."/>
            <person name="Kells C."/>
            <person name="Kieu A."/>
            <person name="Kisner P."/>
            <person name="Kodira C."/>
            <person name="Kulbokas E."/>
            <person name="Labutti K."/>
            <person name="Lama D."/>
            <person name="Landers T."/>
            <person name="Leger J."/>
            <person name="Levine S."/>
            <person name="Lewis D."/>
            <person name="Lewis T."/>
            <person name="Lindblad-toh K."/>
            <person name="Liu X."/>
            <person name="Lokyitsang T."/>
            <person name="Lokyitsang Y."/>
            <person name="Lucien O."/>
            <person name="Lui A."/>
            <person name="Ma L.J."/>
            <person name="Mabbitt R."/>
            <person name="Macdonald J."/>
            <person name="Maclean C."/>
            <person name="Major J."/>
            <person name="Manning J."/>
            <person name="Marabella R."/>
            <person name="Maru K."/>
            <person name="Matthews C."/>
            <person name="Mauceli E."/>
            <person name="Mccarthy M."/>
            <person name="Mcdonough S."/>
            <person name="Mcghee T."/>
            <person name="Meldrim J."/>
            <person name="Meneus L."/>
            <person name="Mesirov J."/>
            <person name="Mihalev A."/>
            <person name="Mihova T."/>
            <person name="Mikkelsen T."/>
            <person name="Mlenga V."/>
            <person name="Moru K."/>
            <person name="Mozes J."/>
            <person name="Mulrain L."/>
            <person name="Munson G."/>
            <person name="Naylor J."/>
            <person name="Newes C."/>
            <person name="Nguyen C."/>
            <person name="Nguyen N."/>
            <person name="Nguyen T."/>
            <person name="Nicol R."/>
            <person name="Nielsen C."/>
            <person name="Nizzari M."/>
            <person name="Norbu C."/>
            <person name="Norbu N."/>
            <person name="O'donnell P."/>
            <person name="Okoawo O."/>
            <person name="O'leary S."/>
            <person name="Omotosho B."/>
            <person name="O'neill K."/>
            <person name="Osman S."/>
            <person name="Parker S."/>
            <person name="Perrin D."/>
            <person name="Phunkhang P."/>
            <person name="Piqani B."/>
            <person name="Purcell S."/>
            <person name="Rachupka T."/>
            <person name="Ramasamy U."/>
            <person name="Rameau R."/>
            <person name="Ray V."/>
            <person name="Raymond C."/>
            <person name="Retta R."/>
            <person name="Richardson S."/>
            <person name="Rise C."/>
            <person name="Rodriguez J."/>
            <person name="Rogers J."/>
            <person name="Rogov P."/>
            <person name="Rutman M."/>
            <person name="Schupbach R."/>
            <person name="Seaman C."/>
            <person name="Settipalli S."/>
            <person name="Sharpe T."/>
            <person name="Sheridan J."/>
            <person name="Sherpa N."/>
            <person name="Shi J."/>
            <person name="Smirnov S."/>
            <person name="Smith C."/>
            <person name="Sougnez C."/>
            <person name="Spencer B."/>
            <person name="Stalker J."/>
            <person name="Stange-thomann N."/>
            <person name="Stavropoulos S."/>
            <person name="Stetson K."/>
            <person name="Stone C."/>
            <person name="Stone S."/>
            <person name="Stubbs M."/>
            <person name="Talamas J."/>
            <person name="Tchuinga P."/>
            <person name="Tenzing P."/>
            <person name="Tesfaye S."/>
            <person name="Theodore J."/>
            <person name="Thoulutsang Y."/>
            <person name="Topham K."/>
            <person name="Towey S."/>
            <person name="Tsamla T."/>
            <person name="Tsomo N."/>
            <person name="Vallee D."/>
            <person name="Vassiliev H."/>
            <person name="Venkataraman V."/>
            <person name="Vinson J."/>
            <person name="Vo A."/>
            <person name="Wade C."/>
            <person name="Wang S."/>
            <person name="Wangchuk T."/>
            <person name="Wangdi T."/>
            <person name="Whittaker C."/>
            <person name="Wilkinson J."/>
            <person name="Wu Y."/>
            <person name="Wyman D."/>
            <person name="Yadav S."/>
            <person name="Yang S."/>
            <person name="Yang X."/>
            <person name="Yeager S."/>
            <person name="Yee E."/>
            <person name="Young G."/>
            <person name="Zainoun J."/>
            <person name="Zembeck L."/>
            <person name="Zimmer A."/>
            <person name="Zody M."/>
            <person name="Lander E."/>
        </authorList>
    </citation>
    <scope>NUCLEOTIDE SEQUENCE [LARGE SCALE GENOMIC DNA]</scope>
</reference>
<keyword evidence="9" id="KW-1185">Reference proteome</keyword>
<feature type="transmembrane region" description="Helical" evidence="6">
    <location>
        <begin position="332"/>
        <end position="350"/>
    </location>
</feature>
<feature type="transmembrane region" description="Helical" evidence="6">
    <location>
        <begin position="370"/>
        <end position="389"/>
    </location>
</feature>
<dbReference type="InterPro" id="IPR038900">
    <property type="entry name" value="TMC"/>
</dbReference>
<organism evidence="8 9">
    <name type="scientific">Ciona savignyi</name>
    <name type="common">Pacific transparent sea squirt</name>
    <dbReference type="NCBI Taxonomy" id="51511"/>
    <lineage>
        <taxon>Eukaryota</taxon>
        <taxon>Metazoa</taxon>
        <taxon>Chordata</taxon>
        <taxon>Tunicata</taxon>
        <taxon>Ascidiacea</taxon>
        <taxon>Phlebobranchia</taxon>
        <taxon>Cionidae</taxon>
        <taxon>Ciona</taxon>
    </lineage>
</organism>
<evidence type="ECO:0000256" key="6">
    <source>
        <dbReference type="SAM" id="Phobius"/>
    </source>
</evidence>
<keyword evidence="3 6" id="KW-0812">Transmembrane</keyword>
<evidence type="ECO:0000256" key="4">
    <source>
        <dbReference type="ARBA" id="ARBA00022989"/>
    </source>
</evidence>
<comment type="similarity">
    <text evidence="2">Belongs to the TMC family.</text>
</comment>
<evidence type="ECO:0000313" key="9">
    <source>
        <dbReference type="Proteomes" id="UP000007875"/>
    </source>
</evidence>
<feature type="domain" description="TMC" evidence="7">
    <location>
        <begin position="468"/>
        <end position="583"/>
    </location>
</feature>
<feature type="transmembrane region" description="Helical" evidence="6">
    <location>
        <begin position="485"/>
        <end position="506"/>
    </location>
</feature>
<dbReference type="OMA" id="GAPHFYV"/>
<feature type="transmembrane region" description="Helical" evidence="6">
    <location>
        <begin position="118"/>
        <end position="141"/>
    </location>
</feature>
<evidence type="ECO:0000256" key="1">
    <source>
        <dbReference type="ARBA" id="ARBA00004141"/>
    </source>
</evidence>
<feature type="transmembrane region" description="Helical" evidence="6">
    <location>
        <begin position="284"/>
        <end position="307"/>
    </location>
</feature>
<dbReference type="InterPro" id="IPR012496">
    <property type="entry name" value="TMC_dom"/>
</dbReference>
<keyword evidence="4 6" id="KW-1133">Transmembrane helix</keyword>
<comment type="subcellular location">
    <subcellularLocation>
        <location evidence="1">Membrane</location>
        <topology evidence="1">Multi-pass membrane protein</topology>
    </subcellularLocation>
</comment>
<protein>
    <recommendedName>
        <fullName evidence="7">TMC domain-containing protein</fullName>
    </recommendedName>
</protein>
<dbReference type="PANTHER" id="PTHR23302">
    <property type="entry name" value="TRANSMEMBRANE CHANNEL-RELATED"/>
    <property type="match status" value="1"/>
</dbReference>
<feature type="transmembrane region" description="Helical" evidence="6">
    <location>
        <begin position="194"/>
        <end position="214"/>
    </location>
</feature>
<evidence type="ECO:0000313" key="8">
    <source>
        <dbReference type="Ensembl" id="ENSCSAVP00000010338.1"/>
    </source>
</evidence>
<evidence type="ECO:0000256" key="3">
    <source>
        <dbReference type="ARBA" id="ARBA00022692"/>
    </source>
</evidence>
<dbReference type="InParanoid" id="H2YYC7"/>
<evidence type="ECO:0000259" key="7">
    <source>
        <dbReference type="Pfam" id="PF07810"/>
    </source>
</evidence>
<feature type="transmembrane region" description="Helical" evidence="6">
    <location>
        <begin position="606"/>
        <end position="628"/>
    </location>
</feature>
<proteinExistence type="inferred from homology"/>
<evidence type="ECO:0000256" key="2">
    <source>
        <dbReference type="ARBA" id="ARBA00006510"/>
    </source>
</evidence>
<reference evidence="8" key="3">
    <citation type="submission" date="2025-09" db="UniProtKB">
        <authorList>
            <consortium name="Ensembl"/>
        </authorList>
    </citation>
    <scope>IDENTIFICATION</scope>
</reference>
<feature type="transmembrane region" description="Helical" evidence="6">
    <location>
        <begin position="663"/>
        <end position="687"/>
    </location>
</feature>
<dbReference type="GO" id="GO:0005886">
    <property type="term" value="C:plasma membrane"/>
    <property type="evidence" value="ECO:0007669"/>
    <property type="project" value="InterPro"/>
</dbReference>
<accession>H2YYC7</accession>
<dbReference type="Proteomes" id="UP000007875">
    <property type="component" value="Unassembled WGS sequence"/>
</dbReference>
<dbReference type="AlphaFoldDB" id="H2YYC7"/>
<reference evidence="8" key="2">
    <citation type="submission" date="2025-08" db="UniProtKB">
        <authorList>
            <consortium name="Ensembl"/>
        </authorList>
    </citation>
    <scope>IDENTIFICATION</scope>
</reference>
<dbReference type="Ensembl" id="ENSCSAVT00000010463.1">
    <property type="protein sequence ID" value="ENSCSAVP00000010338.1"/>
    <property type="gene ID" value="ENSCSAVG00000006088.1"/>
</dbReference>
<dbReference type="eggNOG" id="ENOG502QQGX">
    <property type="taxonomic scope" value="Eukaryota"/>
</dbReference>
<dbReference type="STRING" id="51511.ENSCSAVP00000010338"/>
<dbReference type="GO" id="GO:0008381">
    <property type="term" value="F:mechanosensitive monoatomic ion channel activity"/>
    <property type="evidence" value="ECO:0007669"/>
    <property type="project" value="TreeGrafter"/>
</dbReference>